<keyword evidence="14" id="KW-1185">Reference proteome</keyword>
<accession>A0A1E4TMS0</accession>
<keyword evidence="7" id="KW-0496">Mitochondrion</keyword>
<protein>
    <recommendedName>
        <fullName evidence="9">Cytochrome b-c1 complex subunit 6, mitochondrial</fullName>
    </recommendedName>
    <alternativeName>
        <fullName evidence="10">Complex III subunit 6</fullName>
    </alternativeName>
</protein>
<gene>
    <name evidence="13" type="ORF">PACTADRAFT_5391</name>
</gene>
<reference evidence="14" key="1">
    <citation type="submission" date="2016-05" db="EMBL/GenBank/DDBJ databases">
        <title>Comparative genomics of biotechnologically important yeasts.</title>
        <authorList>
            <consortium name="DOE Joint Genome Institute"/>
            <person name="Riley R."/>
            <person name="Haridas S."/>
            <person name="Wolfe K.H."/>
            <person name="Lopes M.R."/>
            <person name="Hittinger C.T."/>
            <person name="Goker M."/>
            <person name="Salamov A."/>
            <person name="Wisecaver J."/>
            <person name="Long T.M."/>
            <person name="Aerts A.L."/>
            <person name="Barry K."/>
            <person name="Choi C."/>
            <person name="Clum A."/>
            <person name="Coughlan A.Y."/>
            <person name="Deshpande S."/>
            <person name="Douglass A.P."/>
            <person name="Hanson S.J."/>
            <person name="Klenk H.-P."/>
            <person name="Labutti K."/>
            <person name="Lapidus A."/>
            <person name="Lindquist E."/>
            <person name="Lipzen A."/>
            <person name="Meier-Kolthoff J.P."/>
            <person name="Ohm R.A."/>
            <person name="Otillar R.P."/>
            <person name="Pangilinan J."/>
            <person name="Peng Y."/>
            <person name="Rokas A."/>
            <person name="Rosa C.A."/>
            <person name="Scheuner C."/>
            <person name="Sibirny A.A."/>
            <person name="Slot J.C."/>
            <person name="Stielow J.B."/>
            <person name="Sun H."/>
            <person name="Kurtzman C.P."/>
            <person name="Blackwell M."/>
            <person name="Grigoriev I.V."/>
            <person name="Jeffries T.W."/>
        </authorList>
    </citation>
    <scope>NUCLEOTIDE SEQUENCE [LARGE SCALE GENOMIC DNA]</scope>
    <source>
        <strain evidence="14">NRRL Y-2460</strain>
    </source>
</reference>
<dbReference type="OrthoDB" id="405848at2759"/>
<dbReference type="GO" id="GO:0006122">
    <property type="term" value="P:mitochondrial electron transport, ubiquinol to cytochrome c"/>
    <property type="evidence" value="ECO:0007669"/>
    <property type="project" value="EnsemblFungi"/>
</dbReference>
<feature type="domain" description="Ubiquinol-cytochrome C reductase hinge" evidence="12">
    <location>
        <begin position="49"/>
        <end position="120"/>
    </location>
</feature>
<comment type="subcellular location">
    <subcellularLocation>
        <location evidence="1">Mitochondrion inner membrane</location>
        <topology evidence="1">Peripheral membrane protein</topology>
        <orientation evidence="1">Intermembrane side</orientation>
    </subcellularLocation>
</comment>
<evidence type="ECO:0000256" key="9">
    <source>
        <dbReference type="ARBA" id="ARBA00044155"/>
    </source>
</evidence>
<dbReference type="InterPro" id="IPR003422">
    <property type="entry name" value="Cyt_b-c1_6"/>
</dbReference>
<evidence type="ECO:0000256" key="3">
    <source>
        <dbReference type="ARBA" id="ARBA00022448"/>
    </source>
</evidence>
<evidence type="ECO:0000256" key="7">
    <source>
        <dbReference type="ARBA" id="ARBA00023128"/>
    </source>
</evidence>
<dbReference type="SUPFAM" id="SSF81531">
    <property type="entry name" value="Non-heme 11 kDa protein of cytochrome bc1 complex (Ubiquinol-cytochrome c reductase)"/>
    <property type="match status" value="1"/>
</dbReference>
<evidence type="ECO:0000256" key="8">
    <source>
        <dbReference type="ARBA" id="ARBA00023136"/>
    </source>
</evidence>
<organism evidence="13 14">
    <name type="scientific">Pachysolen tannophilus NRRL Y-2460</name>
    <dbReference type="NCBI Taxonomy" id="669874"/>
    <lineage>
        <taxon>Eukaryota</taxon>
        <taxon>Fungi</taxon>
        <taxon>Dikarya</taxon>
        <taxon>Ascomycota</taxon>
        <taxon>Saccharomycotina</taxon>
        <taxon>Pichiomycetes</taxon>
        <taxon>Pachysolenaceae</taxon>
        <taxon>Pachysolen</taxon>
    </lineage>
</organism>
<comment type="similarity">
    <text evidence="2">Belongs to the UQCRH/QCR6 family.</text>
</comment>
<dbReference type="Proteomes" id="UP000094236">
    <property type="component" value="Unassembled WGS sequence"/>
</dbReference>
<dbReference type="GO" id="GO:0005758">
    <property type="term" value="C:mitochondrial intermembrane space"/>
    <property type="evidence" value="ECO:0007669"/>
    <property type="project" value="EnsemblFungi"/>
</dbReference>
<dbReference type="PANTHER" id="PTHR15336:SF0">
    <property type="entry name" value="CYTOCHROME B-C1 COMPLEX SUBUNIT 6, MITOCHONDRIAL"/>
    <property type="match status" value="1"/>
</dbReference>
<feature type="region of interest" description="Disordered" evidence="11">
    <location>
        <begin position="1"/>
        <end position="55"/>
    </location>
</feature>
<dbReference type="GO" id="GO:0008121">
    <property type="term" value="F:quinol-cytochrome-c reductase activity"/>
    <property type="evidence" value="ECO:0007669"/>
    <property type="project" value="EnsemblFungi"/>
</dbReference>
<dbReference type="AlphaFoldDB" id="A0A1E4TMS0"/>
<evidence type="ECO:0000256" key="10">
    <source>
        <dbReference type="ARBA" id="ARBA00044246"/>
    </source>
</evidence>
<evidence type="ECO:0000256" key="11">
    <source>
        <dbReference type="SAM" id="MobiDB-lite"/>
    </source>
</evidence>
<evidence type="ECO:0000259" key="12">
    <source>
        <dbReference type="Pfam" id="PF02320"/>
    </source>
</evidence>
<keyword evidence="5" id="KW-0999">Mitochondrion inner membrane</keyword>
<dbReference type="GO" id="GO:0034399">
    <property type="term" value="C:nuclear periphery"/>
    <property type="evidence" value="ECO:0007669"/>
    <property type="project" value="EnsemblFungi"/>
</dbReference>
<dbReference type="FunFam" id="1.10.287.20:FF:000003">
    <property type="entry name" value="Cytochrome b-c1 complex subunit 6"/>
    <property type="match status" value="1"/>
</dbReference>
<dbReference type="GO" id="GO:0005743">
    <property type="term" value="C:mitochondrial inner membrane"/>
    <property type="evidence" value="ECO:0007669"/>
    <property type="project" value="UniProtKB-SubCell"/>
</dbReference>
<evidence type="ECO:0000313" key="14">
    <source>
        <dbReference type="Proteomes" id="UP000094236"/>
    </source>
</evidence>
<dbReference type="PANTHER" id="PTHR15336">
    <property type="entry name" value="UBIQUINOL-CYTOCHROME C REDUCTASE COMPLEX 7.8 KDA PROTEIN"/>
    <property type="match status" value="1"/>
</dbReference>
<dbReference type="EMBL" id="KV454049">
    <property type="protein sequence ID" value="ODV93065.1"/>
    <property type="molecule type" value="Genomic_DNA"/>
</dbReference>
<name>A0A1E4TMS0_PACTA</name>
<evidence type="ECO:0000256" key="5">
    <source>
        <dbReference type="ARBA" id="ARBA00022792"/>
    </source>
</evidence>
<keyword evidence="8" id="KW-0472">Membrane</keyword>
<dbReference type="STRING" id="669874.A0A1E4TMS0"/>
<dbReference type="InterPro" id="IPR023184">
    <property type="entry name" value="Ubol_cytC_Rdtase_hinge_dom"/>
</dbReference>
<keyword evidence="3" id="KW-0813">Transport</keyword>
<keyword evidence="6" id="KW-0249">Electron transport</keyword>
<feature type="compositionally biased region" description="Acidic residues" evidence="11">
    <location>
        <begin position="20"/>
        <end position="49"/>
    </location>
</feature>
<evidence type="ECO:0000256" key="2">
    <source>
        <dbReference type="ARBA" id="ARBA00006498"/>
    </source>
</evidence>
<proteinExistence type="inferred from homology"/>
<dbReference type="Pfam" id="PF02320">
    <property type="entry name" value="UCR_hinge"/>
    <property type="match status" value="1"/>
</dbReference>
<evidence type="ECO:0000313" key="13">
    <source>
        <dbReference type="EMBL" id="ODV93065.1"/>
    </source>
</evidence>
<dbReference type="Gene3D" id="1.10.287.20">
    <property type="entry name" value="Ubiquinol-cytochrome C reductase hinge domain"/>
    <property type="match status" value="1"/>
</dbReference>
<evidence type="ECO:0000256" key="1">
    <source>
        <dbReference type="ARBA" id="ARBA00004137"/>
    </source>
</evidence>
<dbReference type="InterPro" id="IPR036811">
    <property type="entry name" value="Ubol_cytC_Rdtase_hinge_dom_sf"/>
</dbReference>
<keyword evidence="4" id="KW-0679">Respiratory chain</keyword>
<evidence type="ECO:0000256" key="6">
    <source>
        <dbReference type="ARBA" id="ARBA00022982"/>
    </source>
</evidence>
<dbReference type="GO" id="GO:0045275">
    <property type="term" value="C:respiratory chain complex III"/>
    <property type="evidence" value="ECO:0007669"/>
    <property type="project" value="EnsemblFungi"/>
</dbReference>
<sequence length="120" mass="13950">MSAILRELIESIVPPAAYAEEPEDDAEEEEGEEDEDEDDEDEDEEEAADPLDKLKKECSESTKCTPYLHHFHECTERVTKEQEEPGYAEKEHKEDCVEEFFHLQHCANDCVAPKLFYKLK</sequence>
<evidence type="ECO:0000256" key="4">
    <source>
        <dbReference type="ARBA" id="ARBA00022660"/>
    </source>
</evidence>